<dbReference type="InterPro" id="IPR037278">
    <property type="entry name" value="ARFGAP/RecO"/>
</dbReference>
<dbReference type="InterPro" id="IPR042242">
    <property type="entry name" value="RecO_C"/>
</dbReference>
<organism evidence="9 10">
    <name type="scientific">Tissierella pigra</name>
    <dbReference type="NCBI Taxonomy" id="2607614"/>
    <lineage>
        <taxon>Bacteria</taxon>
        <taxon>Bacillati</taxon>
        <taxon>Bacillota</taxon>
        <taxon>Tissierellia</taxon>
        <taxon>Tissierellales</taxon>
        <taxon>Tissierellaceae</taxon>
        <taxon>Tissierella</taxon>
    </lineage>
</organism>
<dbReference type="RefSeq" id="WP_154440156.1">
    <property type="nucleotide sequence ID" value="NZ_JAHLPJ010000001.1"/>
</dbReference>
<dbReference type="GO" id="GO:0006302">
    <property type="term" value="P:double-strand break repair"/>
    <property type="evidence" value="ECO:0007669"/>
    <property type="project" value="TreeGrafter"/>
</dbReference>
<dbReference type="GO" id="GO:0043590">
    <property type="term" value="C:bacterial nucleoid"/>
    <property type="evidence" value="ECO:0007669"/>
    <property type="project" value="TreeGrafter"/>
</dbReference>
<dbReference type="PANTHER" id="PTHR33991">
    <property type="entry name" value="DNA REPAIR PROTEIN RECO"/>
    <property type="match status" value="1"/>
</dbReference>
<dbReference type="EMBL" id="VUNQ01000019">
    <property type="protein sequence ID" value="MSU01749.1"/>
    <property type="molecule type" value="Genomic_DNA"/>
</dbReference>
<sequence length="250" mass="29111">MIRTEGIVLKEIRYKDTSKILSVYTRKYGKIGVMARGAYRPKSQIIANTQAFSYNEYQLHRGKSFFYLNQADIIESFYSIREKIERVSFGYYLLELIDKSMPEEQENNKIFDLLIKGLTILSELDKGYFKFITAYELKFISFLGYKPYLNKCVLCGKTNINNLKFSISEGGIICNSCFSFNSSSINIDKEILEGMNSLLYSPLEDVNKVIISKESLYKLHEIMVQYILYNIDRQKFNSLSLINSLDKEFI</sequence>
<evidence type="ECO:0000259" key="8">
    <source>
        <dbReference type="Pfam" id="PF11967"/>
    </source>
</evidence>
<evidence type="ECO:0000256" key="3">
    <source>
        <dbReference type="ARBA" id="ARBA00022763"/>
    </source>
</evidence>
<dbReference type="SUPFAM" id="SSF57863">
    <property type="entry name" value="ArfGap/RecO-like zinc finger"/>
    <property type="match status" value="1"/>
</dbReference>
<dbReference type="Gene3D" id="1.20.1440.120">
    <property type="entry name" value="Recombination protein O, C-terminal domain"/>
    <property type="match status" value="1"/>
</dbReference>
<keyword evidence="10" id="KW-1185">Reference proteome</keyword>
<accession>A0A6N7XI96</accession>
<evidence type="ECO:0000256" key="2">
    <source>
        <dbReference type="ARBA" id="ARBA00021310"/>
    </source>
</evidence>
<gene>
    <name evidence="7 9" type="primary">recO</name>
    <name evidence="9" type="ORF">FYJ83_09750</name>
</gene>
<comment type="caution">
    <text evidence="9">The sequence shown here is derived from an EMBL/GenBank/DDBJ whole genome shotgun (WGS) entry which is preliminary data.</text>
</comment>
<dbReference type="InterPro" id="IPR012340">
    <property type="entry name" value="NA-bd_OB-fold"/>
</dbReference>
<evidence type="ECO:0000313" key="10">
    <source>
        <dbReference type="Proteomes" id="UP000469523"/>
    </source>
</evidence>
<dbReference type="InterPro" id="IPR022572">
    <property type="entry name" value="DNA_rep/recomb_RecO_N"/>
</dbReference>
<comment type="similarity">
    <text evidence="1 7">Belongs to the RecO family.</text>
</comment>
<dbReference type="Pfam" id="PF11967">
    <property type="entry name" value="RecO_N"/>
    <property type="match status" value="1"/>
</dbReference>
<comment type="function">
    <text evidence="7">Involved in DNA repair and RecF pathway recombination.</text>
</comment>
<dbReference type="AlphaFoldDB" id="A0A6N7XI96"/>
<evidence type="ECO:0000256" key="5">
    <source>
        <dbReference type="ARBA" id="ARBA00023204"/>
    </source>
</evidence>
<evidence type="ECO:0000256" key="6">
    <source>
        <dbReference type="ARBA" id="ARBA00033409"/>
    </source>
</evidence>
<keyword evidence="5 7" id="KW-0234">DNA repair</keyword>
<dbReference type="PANTHER" id="PTHR33991:SF1">
    <property type="entry name" value="DNA REPAIR PROTEIN RECO"/>
    <property type="match status" value="1"/>
</dbReference>
<proteinExistence type="inferred from homology"/>
<evidence type="ECO:0000313" key="9">
    <source>
        <dbReference type="EMBL" id="MSU01749.1"/>
    </source>
</evidence>
<dbReference type="Pfam" id="PF02565">
    <property type="entry name" value="RecO_C"/>
    <property type="match status" value="1"/>
</dbReference>
<keyword evidence="3 7" id="KW-0227">DNA damage</keyword>
<dbReference type="SUPFAM" id="SSF50249">
    <property type="entry name" value="Nucleic acid-binding proteins"/>
    <property type="match status" value="1"/>
</dbReference>
<dbReference type="Gene3D" id="2.40.50.140">
    <property type="entry name" value="Nucleic acid-binding proteins"/>
    <property type="match status" value="1"/>
</dbReference>
<dbReference type="NCBIfam" id="TIGR00613">
    <property type="entry name" value="reco"/>
    <property type="match status" value="1"/>
</dbReference>
<evidence type="ECO:0000256" key="4">
    <source>
        <dbReference type="ARBA" id="ARBA00023172"/>
    </source>
</evidence>
<dbReference type="Proteomes" id="UP000469523">
    <property type="component" value="Unassembled WGS sequence"/>
</dbReference>
<reference evidence="9 10" key="1">
    <citation type="submission" date="2019-09" db="EMBL/GenBank/DDBJ databases">
        <title>In-depth cultivation of the pig gut microbiome towards novel bacterial diversity and tailored functional studies.</title>
        <authorList>
            <person name="Wylensek D."/>
            <person name="Hitch T.C.A."/>
            <person name="Clavel T."/>
        </authorList>
    </citation>
    <scope>NUCLEOTIDE SEQUENCE [LARGE SCALE GENOMIC DNA]</scope>
    <source>
        <strain evidence="9 10">WCA3-693-APC-4?</strain>
    </source>
</reference>
<evidence type="ECO:0000256" key="1">
    <source>
        <dbReference type="ARBA" id="ARBA00007452"/>
    </source>
</evidence>
<dbReference type="HAMAP" id="MF_00201">
    <property type="entry name" value="RecO"/>
    <property type="match status" value="1"/>
</dbReference>
<name>A0A6N7XI96_9FIRM</name>
<dbReference type="GO" id="GO:0006310">
    <property type="term" value="P:DNA recombination"/>
    <property type="evidence" value="ECO:0007669"/>
    <property type="project" value="UniProtKB-UniRule"/>
</dbReference>
<keyword evidence="4 7" id="KW-0233">DNA recombination</keyword>
<protein>
    <recommendedName>
        <fullName evidence="2 7">DNA repair protein RecO</fullName>
    </recommendedName>
    <alternativeName>
        <fullName evidence="6 7">Recombination protein O</fullName>
    </alternativeName>
</protein>
<feature type="domain" description="DNA replication/recombination mediator RecO N-terminal" evidence="8">
    <location>
        <begin position="2"/>
        <end position="77"/>
    </location>
</feature>
<evidence type="ECO:0000256" key="7">
    <source>
        <dbReference type="HAMAP-Rule" id="MF_00201"/>
    </source>
</evidence>
<dbReference type="InterPro" id="IPR003717">
    <property type="entry name" value="RecO"/>
</dbReference>